<evidence type="ECO:0000256" key="2">
    <source>
        <dbReference type="ARBA" id="ARBA00012438"/>
    </source>
</evidence>
<dbReference type="Proteomes" id="UP000479335">
    <property type="component" value="Unassembled WGS sequence"/>
</dbReference>
<keyword evidence="17" id="KW-0472">Membrane</keyword>
<keyword evidence="17" id="KW-0812">Transmembrane</keyword>
<feature type="domain" description="Response regulatory" evidence="19">
    <location>
        <begin position="512"/>
        <end position="629"/>
    </location>
</feature>
<dbReference type="SUPFAM" id="SSF55785">
    <property type="entry name" value="PYP-like sensor domain (PAS domain)"/>
    <property type="match status" value="1"/>
</dbReference>
<evidence type="ECO:0000256" key="17">
    <source>
        <dbReference type="SAM" id="Phobius"/>
    </source>
</evidence>
<evidence type="ECO:0000256" key="1">
    <source>
        <dbReference type="ARBA" id="ARBA00000085"/>
    </source>
</evidence>
<evidence type="ECO:0000256" key="15">
    <source>
        <dbReference type="PROSITE-ProRule" id="PRU00169"/>
    </source>
</evidence>
<dbReference type="PROSITE" id="PS50109">
    <property type="entry name" value="HIS_KIN"/>
    <property type="match status" value="1"/>
</dbReference>
<dbReference type="Gene3D" id="3.30.450.20">
    <property type="entry name" value="PAS domain"/>
    <property type="match status" value="1"/>
</dbReference>
<dbReference type="CDD" id="cd00082">
    <property type="entry name" value="HisKA"/>
    <property type="match status" value="1"/>
</dbReference>
<dbReference type="CDD" id="cd16922">
    <property type="entry name" value="HATPase_EvgS-ArcB-TorS-like"/>
    <property type="match status" value="1"/>
</dbReference>
<comment type="catalytic activity">
    <reaction evidence="1">
        <text>ATP + protein L-histidine = ADP + protein N-phospho-L-histidine.</text>
        <dbReference type="EC" id="2.7.13.3"/>
    </reaction>
</comment>
<keyword evidence="21" id="KW-1185">Reference proteome</keyword>
<dbReference type="PANTHER" id="PTHR45339:SF1">
    <property type="entry name" value="HYBRID SIGNAL TRANSDUCTION HISTIDINE KINASE J"/>
    <property type="match status" value="1"/>
</dbReference>
<reference evidence="20 21" key="1">
    <citation type="submission" date="2019-12" db="EMBL/GenBank/DDBJ databases">
        <title>Novel species isolated from a subtropical stream in China.</title>
        <authorList>
            <person name="Lu H."/>
        </authorList>
    </citation>
    <scope>NUCLEOTIDE SEQUENCE [LARGE SCALE GENOMIC DNA]</scope>
    <source>
        <strain evidence="20 21">FT135W</strain>
    </source>
</reference>
<evidence type="ECO:0000256" key="5">
    <source>
        <dbReference type="ARBA" id="ARBA00022729"/>
    </source>
</evidence>
<dbReference type="InterPro" id="IPR004358">
    <property type="entry name" value="Sig_transdc_His_kin-like_C"/>
</dbReference>
<evidence type="ECO:0000256" key="10">
    <source>
        <dbReference type="ARBA" id="ARBA00023026"/>
    </source>
</evidence>
<evidence type="ECO:0000256" key="11">
    <source>
        <dbReference type="ARBA" id="ARBA00058004"/>
    </source>
</evidence>
<feature type="region of interest" description="Disordered" evidence="16">
    <location>
        <begin position="474"/>
        <end position="505"/>
    </location>
</feature>
<evidence type="ECO:0000256" key="16">
    <source>
        <dbReference type="SAM" id="MobiDB-lite"/>
    </source>
</evidence>
<dbReference type="InterPro" id="IPR000014">
    <property type="entry name" value="PAS"/>
</dbReference>
<dbReference type="FunFam" id="1.10.287.130:FF:000002">
    <property type="entry name" value="Two-component osmosensing histidine kinase"/>
    <property type="match status" value="1"/>
</dbReference>
<evidence type="ECO:0000256" key="7">
    <source>
        <dbReference type="ARBA" id="ARBA00022777"/>
    </source>
</evidence>
<dbReference type="InterPro" id="IPR003594">
    <property type="entry name" value="HATPase_dom"/>
</dbReference>
<feature type="transmembrane region" description="Helical" evidence="17">
    <location>
        <begin position="66"/>
        <end position="87"/>
    </location>
</feature>
<keyword evidence="7" id="KW-0418">Kinase</keyword>
<feature type="transmembrane region" description="Helical" evidence="17">
    <location>
        <begin position="28"/>
        <end position="46"/>
    </location>
</feature>
<keyword evidence="8" id="KW-0067">ATP-binding</keyword>
<dbReference type="InterPro" id="IPR036097">
    <property type="entry name" value="HisK_dim/P_sf"/>
</dbReference>
<dbReference type="Gene3D" id="1.10.287.130">
    <property type="match status" value="1"/>
</dbReference>
<comment type="function">
    <text evidence="11">Member of the two-component regulatory system BvgS/BvgA. Phosphorylates BvgA via a four-step phosphorelay in response to environmental signals.</text>
</comment>
<keyword evidence="10" id="KW-0843">Virulence</keyword>
<dbReference type="InterPro" id="IPR035965">
    <property type="entry name" value="PAS-like_dom_sf"/>
</dbReference>
<evidence type="ECO:0000256" key="12">
    <source>
        <dbReference type="ARBA" id="ARBA00064003"/>
    </source>
</evidence>
<dbReference type="SUPFAM" id="SSF47384">
    <property type="entry name" value="Homodimeric domain of signal transducing histidine kinase"/>
    <property type="match status" value="1"/>
</dbReference>
<dbReference type="GO" id="GO:0005524">
    <property type="term" value="F:ATP binding"/>
    <property type="evidence" value="ECO:0007669"/>
    <property type="project" value="UniProtKB-KW"/>
</dbReference>
<evidence type="ECO:0000259" key="19">
    <source>
        <dbReference type="PROSITE" id="PS50110"/>
    </source>
</evidence>
<evidence type="ECO:0000256" key="8">
    <source>
        <dbReference type="ARBA" id="ARBA00022840"/>
    </source>
</evidence>
<dbReference type="NCBIfam" id="TIGR00229">
    <property type="entry name" value="sensory_box"/>
    <property type="match status" value="1"/>
</dbReference>
<dbReference type="SMART" id="SM00388">
    <property type="entry name" value="HisKA"/>
    <property type="match status" value="1"/>
</dbReference>
<dbReference type="Gene3D" id="3.40.50.2300">
    <property type="match status" value="1"/>
</dbReference>
<evidence type="ECO:0000313" key="21">
    <source>
        <dbReference type="Proteomes" id="UP000479335"/>
    </source>
</evidence>
<dbReference type="Pfam" id="PF02518">
    <property type="entry name" value="HATPase_c"/>
    <property type="match status" value="1"/>
</dbReference>
<dbReference type="CDD" id="cd17546">
    <property type="entry name" value="REC_hyHK_CKI1_RcsC-like"/>
    <property type="match status" value="1"/>
</dbReference>
<dbReference type="InterPro" id="IPR036890">
    <property type="entry name" value="HATPase_C_sf"/>
</dbReference>
<dbReference type="InterPro" id="IPR001789">
    <property type="entry name" value="Sig_transdc_resp-reg_receiver"/>
</dbReference>
<keyword evidence="4" id="KW-0808">Transferase</keyword>
<feature type="compositionally biased region" description="Low complexity" evidence="16">
    <location>
        <begin position="1"/>
        <end position="16"/>
    </location>
</feature>
<feature type="compositionally biased region" description="Basic and acidic residues" evidence="16">
    <location>
        <begin position="485"/>
        <end position="494"/>
    </location>
</feature>
<comment type="caution">
    <text evidence="20">The sequence shown here is derived from an EMBL/GenBank/DDBJ whole genome shotgun (WGS) entry which is preliminary data.</text>
</comment>
<evidence type="ECO:0000259" key="18">
    <source>
        <dbReference type="PROSITE" id="PS50109"/>
    </source>
</evidence>
<evidence type="ECO:0000313" key="20">
    <source>
        <dbReference type="EMBL" id="MYM22060.1"/>
    </source>
</evidence>
<evidence type="ECO:0000256" key="3">
    <source>
        <dbReference type="ARBA" id="ARBA00022553"/>
    </source>
</evidence>
<dbReference type="SMART" id="SM00387">
    <property type="entry name" value="HATPase_c"/>
    <property type="match status" value="1"/>
</dbReference>
<dbReference type="SUPFAM" id="SSF55874">
    <property type="entry name" value="ATPase domain of HSP90 chaperone/DNA topoisomerase II/histidine kinase"/>
    <property type="match status" value="1"/>
</dbReference>
<keyword evidence="17" id="KW-1133">Transmembrane helix</keyword>
<comment type="subunit">
    <text evidence="12">At low DSF concentrations, interacts with RpfF.</text>
</comment>
<dbReference type="PROSITE" id="PS50110">
    <property type="entry name" value="RESPONSE_REGULATORY"/>
    <property type="match status" value="1"/>
</dbReference>
<accession>A0A6L8K4A4</accession>
<dbReference type="Gene3D" id="3.30.565.10">
    <property type="entry name" value="Histidine kinase-like ATPase, C-terminal domain"/>
    <property type="match status" value="1"/>
</dbReference>
<dbReference type="EMBL" id="WWCN01000003">
    <property type="protein sequence ID" value="MYM22060.1"/>
    <property type="molecule type" value="Genomic_DNA"/>
</dbReference>
<gene>
    <name evidence="20" type="ORF">GTP46_05305</name>
</gene>
<feature type="modified residue" description="4-aspartylphosphate" evidence="15">
    <location>
        <position position="563"/>
    </location>
</feature>
<keyword evidence="3 15" id="KW-0597">Phosphoprotein</keyword>
<evidence type="ECO:0000256" key="9">
    <source>
        <dbReference type="ARBA" id="ARBA00023012"/>
    </source>
</evidence>
<dbReference type="FunFam" id="3.30.565.10:FF:000010">
    <property type="entry name" value="Sensor histidine kinase RcsC"/>
    <property type="match status" value="1"/>
</dbReference>
<dbReference type="GO" id="GO:0000155">
    <property type="term" value="F:phosphorelay sensor kinase activity"/>
    <property type="evidence" value="ECO:0007669"/>
    <property type="project" value="InterPro"/>
</dbReference>
<feature type="region of interest" description="Disordered" evidence="16">
    <location>
        <begin position="1"/>
        <end position="20"/>
    </location>
</feature>
<evidence type="ECO:0000256" key="14">
    <source>
        <dbReference type="ARBA" id="ARBA00070152"/>
    </source>
</evidence>
<feature type="domain" description="Histidine kinase" evidence="18">
    <location>
        <begin position="236"/>
        <end position="458"/>
    </location>
</feature>
<dbReference type="InterPro" id="IPR005467">
    <property type="entry name" value="His_kinase_dom"/>
</dbReference>
<dbReference type="InterPro" id="IPR013656">
    <property type="entry name" value="PAS_4"/>
</dbReference>
<protein>
    <recommendedName>
        <fullName evidence="13">Sensory/regulatory protein RpfC</fullName>
        <ecNumber evidence="2">2.7.13.3</ecNumber>
    </recommendedName>
    <alternativeName>
        <fullName evidence="14">Virulence sensor protein BvgS</fullName>
    </alternativeName>
</protein>
<evidence type="ECO:0000256" key="13">
    <source>
        <dbReference type="ARBA" id="ARBA00068150"/>
    </source>
</evidence>
<organism evidence="20 21">
    <name type="scientific">Duganella flavida</name>
    <dbReference type="NCBI Taxonomy" id="2692175"/>
    <lineage>
        <taxon>Bacteria</taxon>
        <taxon>Pseudomonadati</taxon>
        <taxon>Pseudomonadota</taxon>
        <taxon>Betaproteobacteria</taxon>
        <taxon>Burkholderiales</taxon>
        <taxon>Oxalobacteraceae</taxon>
        <taxon>Telluria group</taxon>
        <taxon>Duganella</taxon>
    </lineage>
</organism>
<keyword evidence="9" id="KW-0902">Two-component regulatory system</keyword>
<dbReference type="InterPro" id="IPR003661">
    <property type="entry name" value="HisK_dim/P_dom"/>
</dbReference>
<dbReference type="AlphaFoldDB" id="A0A6L8K4A4"/>
<dbReference type="Pfam" id="PF08448">
    <property type="entry name" value="PAS_4"/>
    <property type="match status" value="1"/>
</dbReference>
<dbReference type="EC" id="2.7.13.3" evidence="2"/>
<keyword evidence="5" id="KW-0732">Signal</keyword>
<dbReference type="Pfam" id="PF00072">
    <property type="entry name" value="Response_reg"/>
    <property type="match status" value="1"/>
</dbReference>
<name>A0A6L8K4A4_9BURK</name>
<evidence type="ECO:0000256" key="4">
    <source>
        <dbReference type="ARBA" id="ARBA00022679"/>
    </source>
</evidence>
<sequence>MRERQQQAGAGNQGVAQREKRQRAHGRFLGLSTMSHYSVNIVIMVWHSWWQRVIFSYLVHSEFTLLIVALSVAFAALAGLLSAANFVRQKAWRQDAQRRSDETDRRSRVLADTLPLLIAYIDRDLRYRFANAYYRSEWGIDPQAMIGKTVSEVFGAAAESWLDDLRSALAGRRLHFEREFDGAGGVRHFLVDLVPDVGSDGKVTGFYLTAMNITDRKNSEQRAEAASRAKSEFVANMSHEIRTPMNAVLGVAYLLENTALVHTQKEYVGMIRSSGQVLLGILNDVLDFSKIEAGRMELAPAAFRPCEVLDAVANVMTLNAASRGINLAISVDDEVPPVLVGDAMRLQQILINLVGNAIKFTERGGVTVRVAVLAQQRDGGVQLRFSVRDTGIGMDEDQQRRLFSAFSQADASTTRRFGGTGLGLAICRRLAELMGGDIAVRSMQGAGSEFLVALPFGVGAADAEVEVPMWQGAPAQGWPLPDAAADAKDAKDADGAEGEPSDGDAPRLQGLRLLLVEDHPLNQVVARGMLEHAGASVDLAENGQLAVDRLRERAADYDMVLMDVQMPVMDGFEATRYARRKLGLTLPIIAMTAGVMQSEQDQCIAAGMDDFIAKPVDVEQMLGIISRHWDAIRAS</sequence>
<dbReference type="SUPFAM" id="SSF52172">
    <property type="entry name" value="CheY-like"/>
    <property type="match status" value="1"/>
</dbReference>
<dbReference type="Pfam" id="PF00512">
    <property type="entry name" value="HisKA"/>
    <property type="match status" value="1"/>
</dbReference>
<dbReference type="SMART" id="SM00448">
    <property type="entry name" value="REC"/>
    <property type="match status" value="1"/>
</dbReference>
<dbReference type="PANTHER" id="PTHR45339">
    <property type="entry name" value="HYBRID SIGNAL TRANSDUCTION HISTIDINE KINASE J"/>
    <property type="match status" value="1"/>
</dbReference>
<dbReference type="PRINTS" id="PR00344">
    <property type="entry name" value="BCTRLSENSOR"/>
</dbReference>
<proteinExistence type="predicted"/>
<evidence type="ECO:0000256" key="6">
    <source>
        <dbReference type="ARBA" id="ARBA00022741"/>
    </source>
</evidence>
<dbReference type="InterPro" id="IPR011006">
    <property type="entry name" value="CheY-like_superfamily"/>
</dbReference>
<dbReference type="CDD" id="cd00130">
    <property type="entry name" value="PAS"/>
    <property type="match status" value="1"/>
</dbReference>
<keyword evidence="6" id="KW-0547">Nucleotide-binding</keyword>